<dbReference type="Proteomes" id="UP000018725">
    <property type="component" value="Chromosome"/>
</dbReference>
<evidence type="ECO:0000313" key="1">
    <source>
        <dbReference type="EMBL" id="AHC33856.1"/>
    </source>
</evidence>
<name>A0ACA7P1P6_9PSED</name>
<organism evidence="1 2">
    <name type="scientific">Pseudomonas gorinensis</name>
    <dbReference type="NCBI Taxonomy" id="3240790"/>
    <lineage>
        <taxon>Bacteria</taxon>
        <taxon>Pseudomonadati</taxon>
        <taxon>Pseudomonadota</taxon>
        <taxon>Gammaproteobacteria</taxon>
        <taxon>Pseudomonadales</taxon>
        <taxon>Pseudomonadaceae</taxon>
        <taxon>Pseudomonas</taxon>
    </lineage>
</organism>
<sequence>MSFSRASSLLQGAEINMSIALNVITGFLGSGKTTLLKRLLHGESLGDTALLINEFGDVGIDHLLVEEVAPDTVLLPSGCVCCSIRGELKDALLGLLQRRERGEIPAFKRVILETTGLADPAPILATLNNDVQLRGRFHIGLMITLVDACHAALQERLHPEWLAQVAAADRLLLSKTDLEGDCAPLRSHLQALNAGTPILDTHDIHSGDQLLLGEGLRSAEPVVEVSRWQLHQPTAATHGAAQVCCLTFDQPLDWVGFGVWLSMLLRCHGERILRVKGLLNVNASLAPIVIHGVQHCLHAPVHLPAWPGTERQSRLVFILRGLDPAQLRRSFDVFSRRFAA</sequence>
<evidence type="ECO:0000313" key="2">
    <source>
        <dbReference type="Proteomes" id="UP000018725"/>
    </source>
</evidence>
<gene>
    <name evidence="1" type="ORF">U771_06545</name>
</gene>
<proteinExistence type="predicted"/>
<keyword evidence="2" id="KW-1185">Reference proteome</keyword>
<reference evidence="1 2" key="1">
    <citation type="journal article" date="2014" name="Genome Announc.">
        <title>Complete Genome Sequence of Pseudomonas sp. Strain TKP, Isolated from a gamma-Hexachlorocyclohexane-Degrading Mixed Culture.</title>
        <authorList>
            <person name="Ohtsubo Y."/>
            <person name="Kishida K."/>
            <person name="Sato T."/>
            <person name="Tabata M."/>
            <person name="Kawasumi T."/>
            <person name="Ogura Y."/>
            <person name="Hayashi T."/>
            <person name="Tsuda M."/>
            <person name="Nagata Y."/>
        </authorList>
    </citation>
    <scope>NUCLEOTIDE SEQUENCE [LARGE SCALE GENOMIC DNA]</scope>
    <source>
        <strain evidence="1 2">TKP</strain>
    </source>
</reference>
<accession>A0ACA7P1P6</accession>
<protein>
    <submittedName>
        <fullName evidence="1">Cobalamin biosynthesis protein CobW</fullName>
    </submittedName>
</protein>
<dbReference type="EMBL" id="CP006852">
    <property type="protein sequence ID" value="AHC33856.1"/>
    <property type="molecule type" value="Genomic_DNA"/>
</dbReference>